<dbReference type="InterPro" id="IPR012340">
    <property type="entry name" value="NA-bd_OB-fold"/>
</dbReference>
<dbReference type="InterPro" id="IPR002312">
    <property type="entry name" value="Asp/Asn-tRNA-synth_IIb"/>
</dbReference>
<dbReference type="Gene3D" id="2.40.50.140">
    <property type="entry name" value="Nucleic acid-binding proteins"/>
    <property type="match status" value="1"/>
</dbReference>
<dbReference type="PANTHER" id="PTHR22594">
    <property type="entry name" value="ASPARTYL/LYSYL-TRNA SYNTHETASE"/>
    <property type="match status" value="1"/>
</dbReference>
<keyword evidence="4" id="KW-0648">Protein biosynthesis</keyword>
<organism evidence="7 8">
    <name type="scientific">Gnathostoma spinigerum</name>
    <dbReference type="NCBI Taxonomy" id="75299"/>
    <lineage>
        <taxon>Eukaryota</taxon>
        <taxon>Metazoa</taxon>
        <taxon>Ecdysozoa</taxon>
        <taxon>Nematoda</taxon>
        <taxon>Chromadorea</taxon>
        <taxon>Rhabditida</taxon>
        <taxon>Spirurina</taxon>
        <taxon>Gnathostomatomorpha</taxon>
        <taxon>Gnathostomatoidea</taxon>
        <taxon>Gnathostomatidae</taxon>
        <taxon>Gnathostoma</taxon>
    </lineage>
</organism>
<name>A0ABD6EJE6_9BILA</name>
<dbReference type="Pfam" id="PF00152">
    <property type="entry name" value="tRNA-synt_2"/>
    <property type="match status" value="1"/>
</dbReference>
<keyword evidence="8" id="KW-1185">Reference proteome</keyword>
<dbReference type="PRINTS" id="PR01042">
    <property type="entry name" value="TRNASYNTHASP"/>
</dbReference>
<dbReference type="InterPro" id="IPR004365">
    <property type="entry name" value="NA-bd_OB_tRNA"/>
</dbReference>
<keyword evidence="3" id="KW-0067">ATP-binding</keyword>
<sequence length="459" mass="51831">MDVKLLEWWSWLIEISVNREMKISVLQLSRNIRRIAELLNGRKTLGEVRVQGWVRRVRKKSKLLFINISDGYTNDTVQVVIPREKCSSLPLGSAVDISGTWSISEGSEQEYELKASSCHIVGSNSYNSFQKSSDSLREKLHLRLKSPAFCEFLRARSLITQFTHDFFKSQNYVHIDAPVISHNDCEGAGEAFVVEAPNGSPFFGDDKVYLPVSSQLHLEAAAGSIPRVYTLSSAFRAEKSLSRQHLAEFHMLEAEYAFAENVQELCDVVEEYMRFIVENAAKLTHTLQDFRSLFGDSEMKTLTNIGLESKKYPRITYDEAVSILLKLNLHTSSKGLNKQQELSLVEHFGSPLFVTHFPAELKPFYMSRTEGGKYAECFDFLGPVAGELAGGSLREHNPAILRSRGCGDVLSWYTELRECGHPPTAGFGVGIERLLQSLFGIINIKDSVAFPRWFRHCQC</sequence>
<dbReference type="GO" id="GO:0004812">
    <property type="term" value="F:aminoacyl-tRNA ligase activity"/>
    <property type="evidence" value="ECO:0007669"/>
    <property type="project" value="UniProtKB-KW"/>
</dbReference>
<dbReference type="InterPro" id="IPR004364">
    <property type="entry name" value="Aa-tRNA-synt_II"/>
</dbReference>
<dbReference type="PROSITE" id="PS50862">
    <property type="entry name" value="AA_TRNA_LIGASE_II"/>
    <property type="match status" value="1"/>
</dbReference>
<evidence type="ECO:0000313" key="7">
    <source>
        <dbReference type="EMBL" id="MFH4977531.1"/>
    </source>
</evidence>
<dbReference type="Pfam" id="PF01336">
    <property type="entry name" value="tRNA_anti-codon"/>
    <property type="match status" value="1"/>
</dbReference>
<comment type="caution">
    <text evidence="7">The sequence shown here is derived from an EMBL/GenBank/DDBJ whole genome shotgun (WGS) entry which is preliminary data.</text>
</comment>
<dbReference type="GO" id="GO:0006412">
    <property type="term" value="P:translation"/>
    <property type="evidence" value="ECO:0007669"/>
    <property type="project" value="UniProtKB-KW"/>
</dbReference>
<accession>A0ABD6EJE6</accession>
<dbReference type="InterPro" id="IPR006195">
    <property type="entry name" value="aa-tRNA-synth_II"/>
</dbReference>
<dbReference type="AlphaFoldDB" id="A0ABD6EJE6"/>
<evidence type="ECO:0000313" key="8">
    <source>
        <dbReference type="Proteomes" id="UP001608902"/>
    </source>
</evidence>
<reference evidence="7 8" key="1">
    <citation type="submission" date="2024-08" db="EMBL/GenBank/DDBJ databases">
        <title>Gnathostoma spinigerum genome.</title>
        <authorList>
            <person name="Gonzalez-Bertolin B."/>
            <person name="Monzon S."/>
            <person name="Zaballos A."/>
            <person name="Jimenez P."/>
            <person name="Dekumyoy P."/>
            <person name="Varona S."/>
            <person name="Cuesta I."/>
            <person name="Sumanam S."/>
            <person name="Adisakwattana P."/>
            <person name="Gasser R.B."/>
            <person name="Hernandez-Gonzalez A."/>
            <person name="Young N.D."/>
            <person name="Perteguer M.J."/>
        </authorList>
    </citation>
    <scope>NUCLEOTIDE SEQUENCE [LARGE SCALE GENOMIC DNA]</scope>
    <source>
        <strain evidence="7">AL3</strain>
        <tissue evidence="7">Liver</tissue>
    </source>
</reference>
<keyword evidence="2" id="KW-0547">Nucleotide-binding</keyword>
<evidence type="ECO:0000256" key="3">
    <source>
        <dbReference type="ARBA" id="ARBA00022840"/>
    </source>
</evidence>
<evidence type="ECO:0000256" key="4">
    <source>
        <dbReference type="ARBA" id="ARBA00022917"/>
    </source>
</evidence>
<evidence type="ECO:0000256" key="5">
    <source>
        <dbReference type="ARBA" id="ARBA00023146"/>
    </source>
</evidence>
<proteinExistence type="predicted"/>
<protein>
    <recommendedName>
        <fullName evidence="6">Aminoacyl-transfer RNA synthetases class-II family profile domain-containing protein</fullName>
    </recommendedName>
</protein>
<dbReference type="EMBL" id="JBGFUD010002375">
    <property type="protein sequence ID" value="MFH4977531.1"/>
    <property type="molecule type" value="Genomic_DNA"/>
</dbReference>
<dbReference type="Gene3D" id="3.30.930.10">
    <property type="entry name" value="Bira Bifunctional Protein, Domain 2"/>
    <property type="match status" value="1"/>
</dbReference>
<gene>
    <name evidence="7" type="ORF">AB6A40_004240</name>
</gene>
<evidence type="ECO:0000256" key="1">
    <source>
        <dbReference type="ARBA" id="ARBA00022598"/>
    </source>
</evidence>
<evidence type="ECO:0000259" key="6">
    <source>
        <dbReference type="PROSITE" id="PS50862"/>
    </source>
</evidence>
<dbReference type="SUPFAM" id="SSF55681">
    <property type="entry name" value="Class II aaRS and biotin synthetases"/>
    <property type="match status" value="1"/>
</dbReference>
<evidence type="ECO:0000256" key="2">
    <source>
        <dbReference type="ARBA" id="ARBA00022741"/>
    </source>
</evidence>
<keyword evidence="5" id="KW-0030">Aminoacyl-tRNA synthetase</keyword>
<dbReference type="Proteomes" id="UP001608902">
    <property type="component" value="Unassembled WGS sequence"/>
</dbReference>
<keyword evidence="1" id="KW-0436">Ligase</keyword>
<dbReference type="InterPro" id="IPR045864">
    <property type="entry name" value="aa-tRNA-synth_II/BPL/LPL"/>
</dbReference>
<dbReference type="PANTHER" id="PTHR22594:SF34">
    <property type="entry name" value="ASPARAGINE--TRNA LIGASE, MITOCHONDRIAL-RELATED"/>
    <property type="match status" value="1"/>
</dbReference>
<dbReference type="CDD" id="cd04318">
    <property type="entry name" value="EcAsnRS_like_N"/>
    <property type="match status" value="1"/>
</dbReference>
<dbReference type="SUPFAM" id="SSF50249">
    <property type="entry name" value="Nucleic acid-binding proteins"/>
    <property type="match status" value="1"/>
</dbReference>
<dbReference type="GO" id="GO:0005524">
    <property type="term" value="F:ATP binding"/>
    <property type="evidence" value="ECO:0007669"/>
    <property type="project" value="UniProtKB-KW"/>
</dbReference>
<feature type="domain" description="Aminoacyl-transfer RNA synthetases class-II family profile" evidence="6">
    <location>
        <begin position="153"/>
        <end position="451"/>
    </location>
</feature>